<dbReference type="InterPro" id="IPR036259">
    <property type="entry name" value="MFS_trans_sf"/>
</dbReference>
<keyword evidence="6 8" id="KW-1133">Transmembrane helix</keyword>
<organism evidence="10 11">
    <name type="scientific">Paenibacillus physcomitrellae</name>
    <dbReference type="NCBI Taxonomy" id="1619311"/>
    <lineage>
        <taxon>Bacteria</taxon>
        <taxon>Bacillati</taxon>
        <taxon>Bacillota</taxon>
        <taxon>Bacilli</taxon>
        <taxon>Bacillales</taxon>
        <taxon>Paenibacillaceae</taxon>
        <taxon>Paenibacillus</taxon>
    </lineage>
</organism>
<protein>
    <submittedName>
        <fullName evidence="10">MFS transporter</fullName>
    </submittedName>
</protein>
<keyword evidence="5 8" id="KW-0812">Transmembrane</keyword>
<evidence type="ECO:0000256" key="1">
    <source>
        <dbReference type="ARBA" id="ARBA00004651"/>
    </source>
</evidence>
<dbReference type="Gene3D" id="1.20.1720.10">
    <property type="entry name" value="Multidrug resistance protein D"/>
    <property type="match status" value="2"/>
</dbReference>
<keyword evidence="3" id="KW-0813">Transport</keyword>
<sequence>MSQALVQQEQANERAAFLKVVTILGLSSVLILSLMYITIPLVPIWADHYKVAQSVAVWTGSAFGFAYALGNIFWGTLSDRFQRIKILYTGLFLLTGATILVGLSPSIGALIALRGLQGLIAASFPAVAIAYVGDVLAPHYRALAISFISCGFLLAGILGQVYATALQASLGWRSAFWILAAVYFIIALFMMKLPKGAVQGTTKASLFQVYAQMLRLFSNGRLLIAWLAAVSILLSFVGMYSALSSFVTEQFHGDSSTLTWIRVAGIPSILLSIGAGSLIKRIGPKKVTVYSLLLAGIGLILEAFSGSLPMLVVASAVFVLGIASAVPGIIVMVGQLGSQARGSATAVYAFFVFVGASMGPILATQLIGYGAKTVFLVLGGIVFLAAVVISIAIRLERA</sequence>
<comment type="subcellular location">
    <subcellularLocation>
        <location evidence="1">Cell membrane</location>
        <topology evidence="1">Multi-pass membrane protein</topology>
    </subcellularLocation>
</comment>
<reference evidence="11" key="1">
    <citation type="journal article" date="2019" name="Int. J. Syst. Evol. Microbiol.">
        <title>The Global Catalogue of Microorganisms (GCM) 10K type strain sequencing project: providing services to taxonomists for standard genome sequencing and annotation.</title>
        <authorList>
            <consortium name="The Broad Institute Genomics Platform"/>
            <consortium name="The Broad Institute Genome Sequencing Center for Infectious Disease"/>
            <person name="Wu L."/>
            <person name="Ma J."/>
        </authorList>
    </citation>
    <scope>NUCLEOTIDE SEQUENCE [LARGE SCALE GENOMIC DNA]</scope>
    <source>
        <strain evidence="11">CGMCC 1.15044</strain>
    </source>
</reference>
<feature type="transmembrane region" description="Helical" evidence="8">
    <location>
        <begin position="346"/>
        <end position="367"/>
    </location>
</feature>
<comment type="similarity">
    <text evidence="2">Belongs to the major facilitator superfamily.</text>
</comment>
<keyword evidence="11" id="KW-1185">Reference proteome</keyword>
<feature type="transmembrane region" description="Helical" evidence="8">
    <location>
        <begin position="222"/>
        <end position="240"/>
    </location>
</feature>
<feature type="transmembrane region" description="Helical" evidence="8">
    <location>
        <begin position="175"/>
        <end position="193"/>
    </location>
</feature>
<feature type="transmembrane region" description="Helical" evidence="8">
    <location>
        <begin position="51"/>
        <end position="74"/>
    </location>
</feature>
<feature type="transmembrane region" description="Helical" evidence="8">
    <location>
        <begin position="144"/>
        <end position="163"/>
    </location>
</feature>
<feature type="transmembrane region" description="Helical" evidence="8">
    <location>
        <begin position="86"/>
        <end position="113"/>
    </location>
</feature>
<evidence type="ECO:0000256" key="4">
    <source>
        <dbReference type="ARBA" id="ARBA00022475"/>
    </source>
</evidence>
<dbReference type="CDD" id="cd17324">
    <property type="entry name" value="MFS_NepI_like"/>
    <property type="match status" value="1"/>
</dbReference>
<feature type="transmembrane region" description="Helical" evidence="8">
    <location>
        <begin position="373"/>
        <end position="393"/>
    </location>
</feature>
<accession>A0ABQ1FTH2</accession>
<dbReference type="SUPFAM" id="SSF103473">
    <property type="entry name" value="MFS general substrate transporter"/>
    <property type="match status" value="1"/>
</dbReference>
<proteinExistence type="inferred from homology"/>
<evidence type="ECO:0000313" key="11">
    <source>
        <dbReference type="Proteomes" id="UP000609323"/>
    </source>
</evidence>
<feature type="domain" description="Major facilitator superfamily (MFS) profile" evidence="9">
    <location>
        <begin position="20"/>
        <end position="397"/>
    </location>
</feature>
<evidence type="ECO:0000256" key="6">
    <source>
        <dbReference type="ARBA" id="ARBA00022989"/>
    </source>
</evidence>
<gene>
    <name evidence="10" type="ORF">GCM10010917_10900</name>
</gene>
<evidence type="ECO:0000313" key="10">
    <source>
        <dbReference type="EMBL" id="GGA27798.1"/>
    </source>
</evidence>
<dbReference type="Proteomes" id="UP000609323">
    <property type="component" value="Unassembled WGS sequence"/>
</dbReference>
<dbReference type="PANTHER" id="PTHR43271:SF2">
    <property type="entry name" value="BLL2771 PROTEIN"/>
    <property type="match status" value="1"/>
</dbReference>
<evidence type="ECO:0000256" key="5">
    <source>
        <dbReference type="ARBA" id="ARBA00022692"/>
    </source>
</evidence>
<dbReference type="RefSeq" id="WP_094095548.1">
    <property type="nucleotide sequence ID" value="NZ_BMHF01000002.1"/>
</dbReference>
<keyword evidence="7 8" id="KW-0472">Membrane</keyword>
<feature type="transmembrane region" description="Helical" evidence="8">
    <location>
        <begin position="310"/>
        <end position="334"/>
    </location>
</feature>
<feature type="transmembrane region" description="Helical" evidence="8">
    <location>
        <begin position="20"/>
        <end position="39"/>
    </location>
</feature>
<evidence type="ECO:0000256" key="7">
    <source>
        <dbReference type="ARBA" id="ARBA00023136"/>
    </source>
</evidence>
<feature type="transmembrane region" description="Helical" evidence="8">
    <location>
        <begin position="119"/>
        <end position="137"/>
    </location>
</feature>
<dbReference type="Pfam" id="PF07690">
    <property type="entry name" value="MFS_1"/>
    <property type="match status" value="1"/>
</dbReference>
<keyword evidence="4" id="KW-1003">Cell membrane</keyword>
<feature type="transmembrane region" description="Helical" evidence="8">
    <location>
        <begin position="260"/>
        <end position="280"/>
    </location>
</feature>
<evidence type="ECO:0000256" key="3">
    <source>
        <dbReference type="ARBA" id="ARBA00022448"/>
    </source>
</evidence>
<dbReference type="InterPro" id="IPR020846">
    <property type="entry name" value="MFS_dom"/>
</dbReference>
<dbReference type="InterPro" id="IPR011701">
    <property type="entry name" value="MFS"/>
</dbReference>
<evidence type="ECO:0000259" key="9">
    <source>
        <dbReference type="PROSITE" id="PS50850"/>
    </source>
</evidence>
<evidence type="ECO:0000256" key="2">
    <source>
        <dbReference type="ARBA" id="ARBA00008335"/>
    </source>
</evidence>
<evidence type="ECO:0000256" key="8">
    <source>
        <dbReference type="SAM" id="Phobius"/>
    </source>
</evidence>
<dbReference type="PROSITE" id="PS50850">
    <property type="entry name" value="MFS"/>
    <property type="match status" value="1"/>
</dbReference>
<dbReference type="PANTHER" id="PTHR43271">
    <property type="entry name" value="BLL2771 PROTEIN"/>
    <property type="match status" value="1"/>
</dbReference>
<dbReference type="EMBL" id="BMHF01000002">
    <property type="protein sequence ID" value="GGA27798.1"/>
    <property type="molecule type" value="Genomic_DNA"/>
</dbReference>
<name>A0ABQ1FTH2_9BACL</name>
<comment type="caution">
    <text evidence="10">The sequence shown here is derived from an EMBL/GenBank/DDBJ whole genome shotgun (WGS) entry which is preliminary data.</text>
</comment>
<feature type="transmembrane region" description="Helical" evidence="8">
    <location>
        <begin position="287"/>
        <end position="304"/>
    </location>
</feature>